<reference evidence="4 5" key="1">
    <citation type="submission" date="2016-10" db="EMBL/GenBank/DDBJ databases">
        <authorList>
            <person name="de Groot N.N."/>
        </authorList>
    </citation>
    <scope>NUCLEOTIDE SEQUENCE [LARGE SCALE GENOMIC DNA]</scope>
    <source>
        <strain evidence="4">1</strain>
    </source>
</reference>
<dbReference type="EMBL" id="FMWO01000045">
    <property type="protein sequence ID" value="SCZ85404.1"/>
    <property type="molecule type" value="Genomic_DNA"/>
</dbReference>
<dbReference type="Pfam" id="PF08279">
    <property type="entry name" value="HTH_11"/>
    <property type="match status" value="1"/>
</dbReference>
<keyword evidence="2" id="KW-0547">Nucleotide-binding</keyword>
<comment type="similarity">
    <text evidence="2">Belongs to the biotin--protein ligase family.</text>
</comment>
<protein>
    <recommendedName>
        <fullName evidence="2">Bifunctional ligase/repressor BirA</fullName>
    </recommendedName>
    <alternativeName>
        <fullName evidence="2">Biotin--[acetyl-CoA-carboxylase] ligase</fullName>
        <ecNumber evidence="2">6.3.4.15</ecNumber>
    </alternativeName>
    <alternativeName>
        <fullName evidence="2">Biotin--protein ligase</fullName>
    </alternativeName>
    <alternativeName>
        <fullName evidence="2">Biotin-[acetyl-CoA carboxylase] synthetase</fullName>
    </alternativeName>
</protein>
<keyword evidence="2" id="KW-0067">ATP-binding</keyword>
<keyword evidence="2" id="KW-0805">Transcription regulation</keyword>
<keyword evidence="1 2" id="KW-0436">Ligase</keyword>
<dbReference type="CDD" id="cd16442">
    <property type="entry name" value="BPL"/>
    <property type="match status" value="1"/>
</dbReference>
<dbReference type="Proteomes" id="UP000198729">
    <property type="component" value="Unassembled WGS sequence"/>
</dbReference>
<keyword evidence="2" id="KW-0804">Transcription</keyword>
<dbReference type="SUPFAM" id="SSF55681">
    <property type="entry name" value="Class II aaRS and biotin synthetases"/>
    <property type="match status" value="1"/>
</dbReference>
<evidence type="ECO:0000313" key="4">
    <source>
        <dbReference type="EMBL" id="SCZ85404.1"/>
    </source>
</evidence>
<evidence type="ECO:0000256" key="1">
    <source>
        <dbReference type="ARBA" id="ARBA00022598"/>
    </source>
</evidence>
<gene>
    <name evidence="2 4" type="primary">birA</name>
    <name evidence="4" type="ORF">NSMM_380026</name>
</gene>
<dbReference type="InterPro" id="IPR004143">
    <property type="entry name" value="BPL_LPL_catalytic"/>
</dbReference>
<proteinExistence type="inferred from homology"/>
<dbReference type="SUPFAM" id="SSF46785">
    <property type="entry name" value="Winged helix' DNA-binding domain"/>
    <property type="match status" value="1"/>
</dbReference>
<feature type="DNA-binding region" description="H-T-H motif" evidence="2">
    <location>
        <begin position="34"/>
        <end position="53"/>
    </location>
</feature>
<keyword evidence="5" id="KW-1185">Reference proteome</keyword>
<keyword evidence="2" id="KW-0238">DNA-binding</keyword>
<sequence>MIQGWITDTICDKIMKPLTFSILRRLSDGNYHSGTILGEALQVSRATISNTLHGLDQYGLVIHRITGKGYRWLNPVQWLESDQIRSHLGEHADNFRITIADCIESTNSILLQQASTPAFSGHDQYTVLATELQTGGRGRRGRTWFSGLGDSLTFSLSWSSPCTMQALGGLSLAVGIAIVKALTTIGIPDVLLKWPNDILYDSRKLGGVLIELHGDMLSPVKVVIGIGLNVHMKDPVKQQIDQAVIDLASIVRLPPDRNQLLAVLLLELMKVLHLFTQHGFAPMRDEWIRYHAYHHQSAQVNFPDGSHLDGIVGGVAEDGALLLDTSNGQLQLRGGELSLRRLS</sequence>
<evidence type="ECO:0000256" key="2">
    <source>
        <dbReference type="HAMAP-Rule" id="MF_00978"/>
    </source>
</evidence>
<dbReference type="InterPro" id="IPR030855">
    <property type="entry name" value="Bifunct_BirA"/>
</dbReference>
<dbReference type="InterPro" id="IPR013196">
    <property type="entry name" value="HTH_11"/>
</dbReference>
<dbReference type="GO" id="GO:0004077">
    <property type="term" value="F:biotin--[biotin carboxyl-carrier protein] ligase activity"/>
    <property type="evidence" value="ECO:0007669"/>
    <property type="project" value="UniProtKB-UniRule"/>
</dbReference>
<dbReference type="PROSITE" id="PS51733">
    <property type="entry name" value="BPL_LPL_CATALYTIC"/>
    <property type="match status" value="1"/>
</dbReference>
<evidence type="ECO:0000313" key="5">
    <source>
        <dbReference type="Proteomes" id="UP000198729"/>
    </source>
</evidence>
<keyword evidence="2" id="KW-0678">Repressor</keyword>
<dbReference type="GO" id="GO:0005737">
    <property type="term" value="C:cytoplasm"/>
    <property type="evidence" value="ECO:0007669"/>
    <property type="project" value="TreeGrafter"/>
</dbReference>
<dbReference type="InterPro" id="IPR036390">
    <property type="entry name" value="WH_DNA-bd_sf"/>
</dbReference>
<dbReference type="NCBIfam" id="TIGR00121">
    <property type="entry name" value="birA_ligase"/>
    <property type="match status" value="1"/>
</dbReference>
<dbReference type="SUPFAM" id="SSF50037">
    <property type="entry name" value="C-terminal domain of transcriptional repressors"/>
    <property type="match status" value="1"/>
</dbReference>
<dbReference type="InterPro" id="IPR036388">
    <property type="entry name" value="WH-like_DNA-bd_sf"/>
</dbReference>
<feature type="domain" description="BPL/LPL catalytic" evidence="3">
    <location>
        <begin position="89"/>
        <end position="276"/>
    </location>
</feature>
<name>A0A1G5SDY4_9PROT</name>
<dbReference type="HAMAP" id="MF_00978">
    <property type="entry name" value="Bifunct_BirA"/>
    <property type="match status" value="1"/>
</dbReference>
<dbReference type="STRING" id="51642.NSMM_380026"/>
<dbReference type="InterPro" id="IPR004408">
    <property type="entry name" value="Biotin_CoA_COase_ligase"/>
</dbReference>
<dbReference type="PANTHER" id="PTHR12835">
    <property type="entry name" value="BIOTIN PROTEIN LIGASE"/>
    <property type="match status" value="1"/>
</dbReference>
<comment type="function">
    <text evidence="2">Acts both as a biotin--[acetyl-CoA-carboxylase] ligase and a repressor.</text>
</comment>
<dbReference type="Gene3D" id="1.10.10.10">
    <property type="entry name" value="Winged helix-like DNA-binding domain superfamily/Winged helix DNA-binding domain"/>
    <property type="match status" value="1"/>
</dbReference>
<dbReference type="InterPro" id="IPR008988">
    <property type="entry name" value="Transcriptional_repressor_C"/>
</dbReference>
<dbReference type="GO" id="GO:0005524">
    <property type="term" value="F:ATP binding"/>
    <property type="evidence" value="ECO:0007669"/>
    <property type="project" value="UniProtKB-UniRule"/>
</dbReference>
<dbReference type="EC" id="6.3.4.15" evidence="2"/>
<dbReference type="InterPro" id="IPR045864">
    <property type="entry name" value="aa-tRNA-synth_II/BPL/LPL"/>
</dbReference>
<feature type="binding site" evidence="2">
    <location>
        <begin position="105"/>
        <end position="107"/>
    </location>
    <ligand>
        <name>biotin</name>
        <dbReference type="ChEBI" id="CHEBI:57586"/>
    </ligand>
</feature>
<dbReference type="GO" id="GO:0006355">
    <property type="term" value="P:regulation of DNA-templated transcription"/>
    <property type="evidence" value="ECO:0007669"/>
    <property type="project" value="UniProtKB-UniRule"/>
</dbReference>
<dbReference type="PANTHER" id="PTHR12835:SF5">
    <property type="entry name" value="BIOTIN--PROTEIN LIGASE"/>
    <property type="match status" value="1"/>
</dbReference>
<comment type="catalytic activity">
    <reaction evidence="2">
        <text>biotin + L-lysyl-[protein] + ATP = N(6)-biotinyl-L-lysyl-[protein] + AMP + diphosphate + H(+)</text>
        <dbReference type="Rhea" id="RHEA:11756"/>
        <dbReference type="Rhea" id="RHEA-COMP:9752"/>
        <dbReference type="Rhea" id="RHEA-COMP:10505"/>
        <dbReference type="ChEBI" id="CHEBI:15378"/>
        <dbReference type="ChEBI" id="CHEBI:29969"/>
        <dbReference type="ChEBI" id="CHEBI:30616"/>
        <dbReference type="ChEBI" id="CHEBI:33019"/>
        <dbReference type="ChEBI" id="CHEBI:57586"/>
        <dbReference type="ChEBI" id="CHEBI:83144"/>
        <dbReference type="ChEBI" id="CHEBI:456215"/>
        <dbReference type="EC" id="6.3.4.15"/>
    </reaction>
</comment>
<keyword evidence="2" id="KW-0092">Biotin</keyword>
<dbReference type="Pfam" id="PF03099">
    <property type="entry name" value="BPL_LplA_LipB"/>
    <property type="match status" value="1"/>
</dbReference>
<dbReference type="GO" id="GO:0003677">
    <property type="term" value="F:DNA binding"/>
    <property type="evidence" value="ECO:0007669"/>
    <property type="project" value="UniProtKB-UniRule"/>
</dbReference>
<accession>A0A1G5SDY4</accession>
<dbReference type="Gene3D" id="3.30.930.10">
    <property type="entry name" value="Bira Bifunctional Protein, Domain 2"/>
    <property type="match status" value="1"/>
</dbReference>
<dbReference type="AlphaFoldDB" id="A0A1G5SDY4"/>
<evidence type="ECO:0000259" key="3">
    <source>
        <dbReference type="PROSITE" id="PS51733"/>
    </source>
</evidence>
<feature type="binding site" evidence="2">
    <location>
        <position position="204"/>
    </location>
    <ligand>
        <name>biotin</name>
        <dbReference type="ChEBI" id="CHEBI:57586"/>
    </ligand>
</feature>
<feature type="binding site" evidence="2">
    <location>
        <position position="133"/>
    </location>
    <ligand>
        <name>biotin</name>
        <dbReference type="ChEBI" id="CHEBI:57586"/>
    </ligand>
</feature>
<dbReference type="Gene3D" id="2.30.30.100">
    <property type="match status" value="1"/>
</dbReference>
<organism evidence="4 5">
    <name type="scientific">Nitrosomonas mobilis</name>
    <dbReference type="NCBI Taxonomy" id="51642"/>
    <lineage>
        <taxon>Bacteria</taxon>
        <taxon>Pseudomonadati</taxon>
        <taxon>Pseudomonadota</taxon>
        <taxon>Betaproteobacteria</taxon>
        <taxon>Nitrosomonadales</taxon>
        <taxon>Nitrosomonadaceae</taxon>
        <taxon>Nitrosomonas</taxon>
    </lineage>
</organism>
<feature type="binding site" evidence="2">
    <location>
        <begin position="137"/>
        <end position="139"/>
    </location>
    <ligand>
        <name>biotin</name>
        <dbReference type="ChEBI" id="CHEBI:57586"/>
    </ligand>
</feature>
<dbReference type="RefSeq" id="WP_245654711.1">
    <property type="nucleotide sequence ID" value="NZ_FMWO01000045.1"/>
</dbReference>